<dbReference type="EMBL" id="CP001827">
    <property type="protein sequence ID" value="ACZ61408.1"/>
    <property type="molecule type" value="Genomic_DNA"/>
</dbReference>
<dbReference type="Proteomes" id="UP000002506">
    <property type="component" value="Chromosome"/>
</dbReference>
<protein>
    <submittedName>
        <fullName evidence="1">Uncharacterized protein</fullName>
    </submittedName>
</protein>
<sequence>MEEINEIKDSIPRVRVDQLLDVLSEVASSTVRCSFDQVRNYLYKTAKRKAPPSREASWTVARDVLSDLQRFNFLKSGPLPRKRSEVDRLRETPCEITDSGSELARLYREKRAEAFNKLLIAWMSGHPYFRTMNLRLLRGPMYIPDITGIKQLGKDLTFPPKRDMLGDRIKETCSARLKSIEYPEEKITVFLDTVEKRLDRLGEFASEAHLDAKKLVDIIEDNVVVPALLESESLFFDSITLQHLIGCAQDFYSASVTSSYPGFTGRVLFSTCDFSPDPTTNPAVEITDVIHHGRSLVSDRFADILLSSYKQLASPSMGYVDIYALRALVCVKLKIQPVVFALCLEQAIEEGLKEGTSIYTELPFNPHPTGETYVEIRGKRIGMIKLTFTKGG</sequence>
<evidence type="ECO:0000313" key="2">
    <source>
        <dbReference type="Proteomes" id="UP000002506"/>
    </source>
</evidence>
<evidence type="ECO:0000313" key="1">
    <source>
        <dbReference type="EMBL" id="ACZ61408.1"/>
    </source>
</evidence>
<reference evidence="1 2" key="1">
    <citation type="journal article" date="2009" name="PLoS Genet.">
        <title>Localized plasticity in the streamlined genomes of vinyl chloride respiring Dehalococcoides.</title>
        <authorList>
            <person name="McMurdie P.J."/>
            <person name="Behrens S.F."/>
            <person name="Muller J.A."/>
            <person name="Goke J."/>
            <person name="Ritalahti K.M."/>
            <person name="Wagner R."/>
            <person name="Goltsman E."/>
            <person name="Lapidus A."/>
            <person name="Holmes S."/>
            <person name="Loffler F.E."/>
            <person name="Spormann A.M."/>
        </authorList>
    </citation>
    <scope>NUCLEOTIDE SEQUENCE [LARGE SCALE GENOMIC DNA]</scope>
    <source>
        <strain evidence="1 2">VS</strain>
    </source>
</reference>
<organism evidence="1 2">
    <name type="scientific">Dehalococcoides mccartyi (strain VS)</name>
    <dbReference type="NCBI Taxonomy" id="311424"/>
    <lineage>
        <taxon>Bacteria</taxon>
        <taxon>Bacillati</taxon>
        <taxon>Chloroflexota</taxon>
        <taxon>Dehalococcoidia</taxon>
        <taxon>Dehalococcoidales</taxon>
        <taxon>Dehalococcoidaceae</taxon>
        <taxon>Dehalococcoides</taxon>
    </lineage>
</organism>
<dbReference type="HOGENOM" id="CLU_703426_0_0_0"/>
<name>D2BGF8_DEHMV</name>
<gene>
    <name evidence="1" type="ordered locus">DhcVS_246</name>
</gene>
<dbReference type="AlphaFoldDB" id="D2BGF8"/>
<dbReference type="KEGG" id="dev:DhcVS_246"/>
<dbReference type="RefSeq" id="WP_012881584.1">
    <property type="nucleotide sequence ID" value="NC_013552.1"/>
</dbReference>
<accession>D2BGF8</accession>
<proteinExistence type="predicted"/>